<dbReference type="OrthoDB" id="342281at2759"/>
<evidence type="ECO:0000256" key="2">
    <source>
        <dbReference type="ARBA" id="ARBA00022692"/>
    </source>
</evidence>
<dbReference type="Pfam" id="PF07738">
    <property type="entry name" value="Sad1_UNC"/>
    <property type="match status" value="1"/>
</dbReference>
<organism evidence="7 8">
    <name type="scientific">Hermetia illucens</name>
    <name type="common">Black soldier fly</name>
    <dbReference type="NCBI Taxonomy" id="343691"/>
    <lineage>
        <taxon>Eukaryota</taxon>
        <taxon>Metazoa</taxon>
        <taxon>Ecdysozoa</taxon>
        <taxon>Arthropoda</taxon>
        <taxon>Hexapoda</taxon>
        <taxon>Insecta</taxon>
        <taxon>Pterygota</taxon>
        <taxon>Neoptera</taxon>
        <taxon>Endopterygota</taxon>
        <taxon>Diptera</taxon>
        <taxon>Brachycera</taxon>
        <taxon>Stratiomyomorpha</taxon>
        <taxon>Stratiomyidae</taxon>
        <taxon>Hermetiinae</taxon>
        <taxon>Hermetia</taxon>
    </lineage>
</organism>
<dbReference type="Gene3D" id="2.60.120.260">
    <property type="entry name" value="Galactose-binding domain-like"/>
    <property type="match status" value="1"/>
</dbReference>
<evidence type="ECO:0000256" key="3">
    <source>
        <dbReference type="ARBA" id="ARBA00022989"/>
    </source>
</evidence>
<dbReference type="InParanoid" id="A0A7R8UB69"/>
<dbReference type="InterPro" id="IPR045119">
    <property type="entry name" value="SUN1-5"/>
</dbReference>
<protein>
    <recommendedName>
        <fullName evidence="6">SUN domain-containing protein</fullName>
    </recommendedName>
</protein>
<dbReference type="GO" id="GO:0043495">
    <property type="term" value="F:protein-membrane adaptor activity"/>
    <property type="evidence" value="ECO:0007669"/>
    <property type="project" value="TreeGrafter"/>
</dbReference>
<dbReference type="PANTHER" id="PTHR12911">
    <property type="entry name" value="SAD1/UNC-84-LIKE PROTEIN-RELATED"/>
    <property type="match status" value="1"/>
</dbReference>
<name>A0A7R8UB69_HERIL</name>
<keyword evidence="5" id="KW-0472">Membrane</keyword>
<evidence type="ECO:0000256" key="1">
    <source>
        <dbReference type="ARBA" id="ARBA00004370"/>
    </source>
</evidence>
<reference evidence="7 8" key="1">
    <citation type="submission" date="2020-11" db="EMBL/GenBank/DDBJ databases">
        <authorList>
            <person name="Wallbank WR R."/>
            <person name="Pardo Diaz C."/>
            <person name="Kozak K."/>
            <person name="Martin S."/>
            <person name="Jiggins C."/>
            <person name="Moest M."/>
            <person name="Warren A I."/>
            <person name="Generalovic N T."/>
            <person name="Byers J.R.P. K."/>
            <person name="Montejo-Kovacevich G."/>
            <person name="Yen C E."/>
        </authorList>
    </citation>
    <scope>NUCLEOTIDE SEQUENCE [LARGE SCALE GENOMIC DNA]</scope>
</reference>
<sequence length="623" mass="70901">MTHTLPLIAAWCFMEEQERRAIVLRAQNLIPASLIGFHSILLSSNWGDVFKFDLNLLPTQILSSSSSSRSHSTYESITSDLKKSLSDDEYNRLLNHINNYVQKLVDEKLANERKLSVERESALSKELMALIGDSVRANVIASVNQAQSDSKRDGFHKLSDEDVSRIVELVVLQLASRERPQLGVTLSQDNLDQITLLIKQNIEAHNKSLNVIERIAADELLLKLLSSSKFNEFIKERITEGLPRETLHQQQVLIDGLQNEIVSLKSQLDSNVADDEDLRQSINALYTNYNSFLTQLNEMEMNSTSRFDNLLEQMDAKIIAIYSKQSSTIDRQIKLVLADILGYKNGENIDEIDLREWALNKFVTKDLLNERLSAISKDSNDQIKEELNRFAGLFMKDIMEKVKIEILRIIEVREKEHASEKGSINWAEFDDEELRAIIRDVLAVYDADKTGRVDYALESAGGQVLSTRCTENYQTKSAQISIFGIPLWYPTNTPRTAISPSVQPGECWAFQGFPGFLVVKLNTMIHVTGFTIEHVPKSLTPFGRIDSAPKNFSVWGLQNERDQEPTLLGEYEYADNGVALQYFPVKNKLEQLFDIVELRIESNHGNIHYTCLYRFRVHGTPNL</sequence>
<evidence type="ECO:0000256" key="4">
    <source>
        <dbReference type="ARBA" id="ARBA00023054"/>
    </source>
</evidence>
<dbReference type="PROSITE" id="PS51469">
    <property type="entry name" value="SUN"/>
    <property type="match status" value="1"/>
</dbReference>
<dbReference type="AlphaFoldDB" id="A0A7R8UB69"/>
<evidence type="ECO:0000256" key="5">
    <source>
        <dbReference type="ARBA" id="ARBA00023136"/>
    </source>
</evidence>
<dbReference type="Proteomes" id="UP000594454">
    <property type="component" value="Chromosome 1"/>
</dbReference>
<proteinExistence type="predicted"/>
<evidence type="ECO:0000313" key="7">
    <source>
        <dbReference type="EMBL" id="CAD7077495.1"/>
    </source>
</evidence>
<gene>
    <name evidence="7" type="ORF">HERILL_LOCUS838</name>
</gene>
<accession>A0A7R8UB69</accession>
<keyword evidence="8" id="KW-1185">Reference proteome</keyword>
<dbReference type="GO" id="GO:0034993">
    <property type="term" value="C:meiotic nuclear membrane microtubule tethering complex"/>
    <property type="evidence" value="ECO:0007669"/>
    <property type="project" value="TreeGrafter"/>
</dbReference>
<keyword evidence="4" id="KW-0175">Coiled coil</keyword>
<dbReference type="PANTHER" id="PTHR12911:SF8">
    <property type="entry name" value="KLAROID PROTEIN-RELATED"/>
    <property type="match status" value="1"/>
</dbReference>
<dbReference type="FunCoup" id="A0A7R8UB69">
    <property type="interactions" value="114"/>
</dbReference>
<feature type="domain" description="SUN" evidence="6">
    <location>
        <begin position="461"/>
        <end position="622"/>
    </location>
</feature>
<evidence type="ECO:0000313" key="8">
    <source>
        <dbReference type="Proteomes" id="UP000594454"/>
    </source>
</evidence>
<keyword evidence="3" id="KW-1133">Transmembrane helix</keyword>
<dbReference type="InterPro" id="IPR012919">
    <property type="entry name" value="SUN_dom"/>
</dbReference>
<keyword evidence="2" id="KW-0812">Transmembrane</keyword>
<dbReference type="FunFam" id="2.60.120.260:FF:000009">
    <property type="entry name" value="SUN domain-containing protein 1 isoform X1"/>
    <property type="match status" value="1"/>
</dbReference>
<dbReference type="EMBL" id="LR899009">
    <property type="protein sequence ID" value="CAD7077495.1"/>
    <property type="molecule type" value="Genomic_DNA"/>
</dbReference>
<evidence type="ECO:0000259" key="6">
    <source>
        <dbReference type="PROSITE" id="PS51469"/>
    </source>
</evidence>
<comment type="subcellular location">
    <subcellularLocation>
        <location evidence="1">Membrane</location>
    </subcellularLocation>
</comment>